<evidence type="ECO:0000313" key="13">
    <source>
        <dbReference type="EnsemblMetazoa" id="XP_003731095"/>
    </source>
</evidence>
<dbReference type="GO" id="GO:0003723">
    <property type="term" value="F:RNA binding"/>
    <property type="evidence" value="ECO:0007669"/>
    <property type="project" value="UniProtKB-KW"/>
</dbReference>
<keyword evidence="8" id="KW-0229">DNA integration</keyword>
<keyword evidence="9" id="KW-0695">RNA-directed DNA polymerase</keyword>
<keyword evidence="1" id="KW-0808">Transferase</keyword>
<dbReference type="PROSITE" id="PS50994">
    <property type="entry name" value="INTEGRASE"/>
    <property type="match status" value="1"/>
</dbReference>
<evidence type="ECO:0000256" key="3">
    <source>
        <dbReference type="ARBA" id="ARBA00022722"/>
    </source>
</evidence>
<evidence type="ECO:0000313" key="14">
    <source>
        <dbReference type="Proteomes" id="UP000007110"/>
    </source>
</evidence>
<keyword evidence="2" id="KW-0548">Nucleotidyltransferase</keyword>
<dbReference type="InterPro" id="IPR001584">
    <property type="entry name" value="Integrase_cat-core"/>
</dbReference>
<dbReference type="CDD" id="cd09274">
    <property type="entry name" value="RNase_HI_RT_Ty3"/>
    <property type="match status" value="1"/>
</dbReference>
<dbReference type="GO" id="GO:0004190">
    <property type="term" value="F:aspartic-type endopeptidase activity"/>
    <property type="evidence" value="ECO:0007669"/>
    <property type="project" value="InterPro"/>
</dbReference>
<keyword evidence="4" id="KW-0255">Endonuclease</keyword>
<dbReference type="GO" id="GO:0015074">
    <property type="term" value="P:DNA integration"/>
    <property type="evidence" value="ECO:0007669"/>
    <property type="project" value="UniProtKB-KW"/>
</dbReference>
<dbReference type="CDD" id="cd01647">
    <property type="entry name" value="RT_LTR"/>
    <property type="match status" value="1"/>
</dbReference>
<dbReference type="GO" id="GO:0003964">
    <property type="term" value="F:RNA-directed DNA polymerase activity"/>
    <property type="evidence" value="ECO:0007669"/>
    <property type="project" value="UniProtKB-KW"/>
</dbReference>
<reference evidence="14" key="1">
    <citation type="submission" date="2015-02" db="EMBL/GenBank/DDBJ databases">
        <title>Genome sequencing for Strongylocentrotus purpuratus.</title>
        <authorList>
            <person name="Murali S."/>
            <person name="Liu Y."/>
            <person name="Vee V."/>
            <person name="English A."/>
            <person name="Wang M."/>
            <person name="Skinner E."/>
            <person name="Han Y."/>
            <person name="Muzny D.M."/>
            <person name="Worley K.C."/>
            <person name="Gibbs R.A."/>
        </authorList>
    </citation>
    <scope>NUCLEOTIDE SEQUENCE</scope>
</reference>
<dbReference type="PROSITE" id="PS50878">
    <property type="entry name" value="RT_POL"/>
    <property type="match status" value="1"/>
</dbReference>
<evidence type="ECO:0000256" key="1">
    <source>
        <dbReference type="ARBA" id="ARBA00022679"/>
    </source>
</evidence>
<dbReference type="InterPro" id="IPR041588">
    <property type="entry name" value="Integrase_H2C2"/>
</dbReference>
<dbReference type="SUPFAM" id="SSF53098">
    <property type="entry name" value="Ribonuclease H-like"/>
    <property type="match status" value="1"/>
</dbReference>
<dbReference type="Pfam" id="PF17919">
    <property type="entry name" value="RT_RNaseH_2"/>
    <property type="match status" value="1"/>
</dbReference>
<evidence type="ECO:0000256" key="10">
    <source>
        <dbReference type="SAM" id="MobiDB-lite"/>
    </source>
</evidence>
<dbReference type="FunFam" id="3.10.10.10:FF:000003">
    <property type="entry name" value="Retrovirus-related Pol polyprotein from transposon 297-like Protein"/>
    <property type="match status" value="1"/>
</dbReference>
<dbReference type="InParanoid" id="A0A7M7GL49"/>
<feature type="domain" description="Integrase catalytic" evidence="12">
    <location>
        <begin position="1037"/>
        <end position="1190"/>
    </location>
</feature>
<evidence type="ECO:0000256" key="5">
    <source>
        <dbReference type="ARBA" id="ARBA00022801"/>
    </source>
</evidence>
<proteinExistence type="predicted"/>
<evidence type="ECO:0000259" key="11">
    <source>
        <dbReference type="PROSITE" id="PS50878"/>
    </source>
</evidence>
<evidence type="ECO:0000256" key="6">
    <source>
        <dbReference type="ARBA" id="ARBA00022842"/>
    </source>
</evidence>
<feature type="domain" description="Reverse transcriptase" evidence="11">
    <location>
        <begin position="481"/>
        <end position="661"/>
    </location>
</feature>
<dbReference type="PANTHER" id="PTHR37984">
    <property type="entry name" value="PROTEIN CBG26694"/>
    <property type="match status" value="1"/>
</dbReference>
<dbReference type="InterPro" id="IPR041577">
    <property type="entry name" value="RT_RNaseH_2"/>
</dbReference>
<name>A0A7M7GL49_STRPU</name>
<sequence length="1363" mass="153338">MESGSLPMFPSFDAELDRPDVATRWTKWLARLENLFVALNITDDKRKRALLLHYAGEQVHDIFCAESSSQARPADTSTSTTSTVGPDCSYAGTVRILTTYFAPKRNIQMEMYVFRSCKQKPGQSLEAYVTELRALAQTCKFHDANSEILSQLIQHCSSLRFRRRALREQDKSLSDILAMGRLLEQLDAQAKLMEDGPAIVKAVQTAKPRFQSQKPRFPSQQHFSKRRSSGICKYCGGQLPHSADCPARGKTCNFCHKKDHFERVCQTKARSQQSQHVKSVSTAPADSDRNSPVSQPPADSSSDEYCYALQEDTVSAVTPQVTLMVEHVPIPFLVDTGTTVNIIDETAYELLGKPILLPRPGSRLVPYGSAKALPLLGKCNLSVERDGNTYSFVFNVVAGRYGCLLSCDASQALGFVQLACTVTDYKGRFPMLSKGIGKLKDRQFLLHVDKTVPPVAITNRRTPFHLREKVAAELDKLLEEDVIESVIGEPTPWVSPIVTPPKKDGSIRLCVDMRKPNKAIQRERHSMPTVNELLSDFNGAKVFSKIDLRAGYHQLELAPESRYITTFATHRGLYRYKRLNFGISSASEIFQEAIRDVIRDIKGAKNISDDIICFGSGSNAQADHDRAVHEVLTKLQQSGLTVNWNKCEFGVRRIEFFGLIFSDQGVSPDPKKVAAVKEAAPPSNSAEVRSLLGMLNYSARFIKDYASLSEPLRRLTVKDAEWVWHDEQQEAFNSLKSELMASTVMAYYDPTADIEIITDASPVGLGAILSQHDKPVAFASRALSHAESRYSQTEREALAIVWACEHFDLYVRGAPQFTVVTDHKPLLHVWDKPKPPLRLERWGLRLQPYKMNIKYRPGRDNPADYMSRHPRSITSPADQRLQDMAEKYVSFVAETSTPSAVTMREIVDATIADKTLMQAIAFTHSGRWHDFASVNQPDIDIRELQEYRNVKDDFTCYNDNVLLRGKRIVVPAALRDRVVSIAHEGHQGISRTKSLLRSQVWFPGMDTKVETIIRLCPACQAVQDTRMPLEPLRMSSMPPGPWQHVSMDFCGPLPTGDYLMVLIDEFSRYPVVEIVRSVSASVVIPVLDKVLSVFGFPTVLKSDNGSPFNSGAFALYAKHSGFAHRRITPLWPRANSQAEAFNKPLMKAVRAACLAQQNWKQRMFVFLRQYRATPHTSTGASPFQLMFGRVPFTRLPHVPPADISCHSNDNQLDHQRVLEKALSKDEVAKSKQKQYADKRQRTRVSDITMGDYVLLRRDKRGDKFSTPFVPNPMIVIARKGNMITAETSDRRVTRNASFFKKVPFRSSPFAPEADVDNDDDDILIPGHHYDVPPAPNIHSRHPAPSSRPSRTRRRPRYLTDYVP</sequence>
<dbReference type="Pfam" id="PF17921">
    <property type="entry name" value="Integrase_H2C2"/>
    <property type="match status" value="1"/>
</dbReference>
<dbReference type="GO" id="GO:0004519">
    <property type="term" value="F:endonuclease activity"/>
    <property type="evidence" value="ECO:0007669"/>
    <property type="project" value="UniProtKB-KW"/>
</dbReference>
<dbReference type="FunFam" id="3.30.420.10:FF:000215">
    <property type="entry name" value="Polyprotein of viral origin, putative"/>
    <property type="match status" value="1"/>
</dbReference>
<dbReference type="OMA" id="CEHFDLY"/>
<keyword evidence="14" id="KW-1185">Reference proteome</keyword>
<dbReference type="InterPro" id="IPR001969">
    <property type="entry name" value="Aspartic_peptidase_AS"/>
</dbReference>
<dbReference type="Gene3D" id="3.30.70.270">
    <property type="match status" value="2"/>
</dbReference>
<dbReference type="PROSITE" id="PS00141">
    <property type="entry name" value="ASP_PROTEASE"/>
    <property type="match status" value="1"/>
</dbReference>
<evidence type="ECO:0000256" key="9">
    <source>
        <dbReference type="ARBA" id="ARBA00022918"/>
    </source>
</evidence>
<dbReference type="FunFam" id="3.30.70.270:FF:000026">
    <property type="entry name" value="Transposon Ty3-G Gag-Pol polyprotein"/>
    <property type="match status" value="1"/>
</dbReference>
<dbReference type="FunFam" id="3.10.20.370:FF:000001">
    <property type="entry name" value="Retrovirus-related Pol polyprotein from transposon 17.6-like protein"/>
    <property type="match status" value="1"/>
</dbReference>
<dbReference type="FunFam" id="1.10.340.70:FF:000003">
    <property type="entry name" value="Protein CBG25708"/>
    <property type="match status" value="1"/>
</dbReference>
<feature type="compositionally biased region" description="Acidic residues" evidence="10">
    <location>
        <begin position="1313"/>
        <end position="1322"/>
    </location>
</feature>
<dbReference type="RefSeq" id="XP_003731095.2">
    <property type="nucleotide sequence ID" value="XM_003731047.2"/>
</dbReference>
<dbReference type="InterPro" id="IPR021109">
    <property type="entry name" value="Peptidase_aspartic_dom_sf"/>
</dbReference>
<keyword evidence="6" id="KW-0460">Magnesium</keyword>
<evidence type="ECO:0000259" key="12">
    <source>
        <dbReference type="PROSITE" id="PS50994"/>
    </source>
</evidence>
<protein>
    <recommendedName>
        <fullName evidence="15">Reverse transcriptase</fullName>
    </recommendedName>
</protein>
<keyword evidence="3" id="KW-0540">Nuclease</keyword>
<dbReference type="EnsemblMetazoa" id="XM_003731047">
    <property type="protein sequence ID" value="XP_003731095"/>
    <property type="gene ID" value="LOC100888207"/>
</dbReference>
<evidence type="ECO:0000256" key="2">
    <source>
        <dbReference type="ARBA" id="ARBA00022695"/>
    </source>
</evidence>
<dbReference type="Gene3D" id="1.10.340.70">
    <property type="match status" value="1"/>
</dbReference>
<dbReference type="InterPro" id="IPR050951">
    <property type="entry name" value="Retrovirus_Pol_polyprotein"/>
</dbReference>
<evidence type="ECO:0000256" key="7">
    <source>
        <dbReference type="ARBA" id="ARBA00022884"/>
    </source>
</evidence>
<dbReference type="Pfam" id="PF00078">
    <property type="entry name" value="RVT_1"/>
    <property type="match status" value="1"/>
</dbReference>
<feature type="region of interest" description="Disordered" evidence="10">
    <location>
        <begin position="266"/>
        <end position="302"/>
    </location>
</feature>
<dbReference type="InterPro" id="IPR036397">
    <property type="entry name" value="RNaseH_sf"/>
</dbReference>
<organism evidence="13 14">
    <name type="scientific">Strongylocentrotus purpuratus</name>
    <name type="common">Purple sea urchin</name>
    <dbReference type="NCBI Taxonomy" id="7668"/>
    <lineage>
        <taxon>Eukaryota</taxon>
        <taxon>Metazoa</taxon>
        <taxon>Echinodermata</taxon>
        <taxon>Eleutherozoa</taxon>
        <taxon>Echinozoa</taxon>
        <taxon>Echinoidea</taxon>
        <taxon>Euechinoidea</taxon>
        <taxon>Echinacea</taxon>
        <taxon>Camarodonta</taxon>
        <taxon>Echinidea</taxon>
        <taxon>Strongylocentrotidae</taxon>
        <taxon>Strongylocentrotus</taxon>
    </lineage>
</organism>
<evidence type="ECO:0008006" key="15">
    <source>
        <dbReference type="Google" id="ProtNLM"/>
    </source>
</evidence>
<dbReference type="InterPro" id="IPR012337">
    <property type="entry name" value="RNaseH-like_sf"/>
</dbReference>
<keyword evidence="5" id="KW-0378">Hydrolase</keyword>
<dbReference type="Gene3D" id="3.30.420.10">
    <property type="entry name" value="Ribonuclease H-like superfamily/Ribonuclease H"/>
    <property type="match status" value="1"/>
</dbReference>
<dbReference type="Gene3D" id="2.40.70.10">
    <property type="entry name" value="Acid Proteases"/>
    <property type="match status" value="1"/>
</dbReference>
<dbReference type="Pfam" id="PF00665">
    <property type="entry name" value="rve"/>
    <property type="match status" value="1"/>
</dbReference>
<dbReference type="Proteomes" id="UP000007110">
    <property type="component" value="Unassembled WGS sequence"/>
</dbReference>
<dbReference type="KEGG" id="spu:100888207"/>
<dbReference type="OrthoDB" id="10055277at2759"/>
<dbReference type="InterPro" id="IPR043128">
    <property type="entry name" value="Rev_trsase/Diguanyl_cyclase"/>
</dbReference>
<evidence type="ECO:0000256" key="8">
    <source>
        <dbReference type="ARBA" id="ARBA00022908"/>
    </source>
</evidence>
<dbReference type="GeneID" id="100888207"/>
<dbReference type="GO" id="GO:0006508">
    <property type="term" value="P:proteolysis"/>
    <property type="evidence" value="ECO:0007669"/>
    <property type="project" value="InterPro"/>
</dbReference>
<dbReference type="Gene3D" id="3.10.10.10">
    <property type="entry name" value="HIV Type 1 Reverse Transcriptase, subunit A, domain 1"/>
    <property type="match status" value="1"/>
</dbReference>
<evidence type="ECO:0000256" key="4">
    <source>
        <dbReference type="ARBA" id="ARBA00022759"/>
    </source>
</evidence>
<keyword evidence="7" id="KW-0694">RNA-binding</keyword>
<dbReference type="InterPro" id="IPR000477">
    <property type="entry name" value="RT_dom"/>
</dbReference>
<dbReference type="PANTHER" id="PTHR37984:SF11">
    <property type="entry name" value="INTEGRASE CATALYTIC DOMAIN-CONTAINING PROTEIN"/>
    <property type="match status" value="1"/>
</dbReference>
<reference evidence="13" key="2">
    <citation type="submission" date="2021-01" db="UniProtKB">
        <authorList>
            <consortium name="EnsemblMetazoa"/>
        </authorList>
    </citation>
    <scope>IDENTIFICATION</scope>
</reference>
<dbReference type="SUPFAM" id="SSF56672">
    <property type="entry name" value="DNA/RNA polymerases"/>
    <property type="match status" value="1"/>
</dbReference>
<feature type="region of interest" description="Disordered" evidence="10">
    <location>
        <begin position="1309"/>
        <end position="1363"/>
    </location>
</feature>
<feature type="compositionally biased region" description="Polar residues" evidence="10">
    <location>
        <begin position="268"/>
        <end position="300"/>
    </location>
</feature>
<accession>A0A7M7GL49</accession>
<dbReference type="InterPro" id="IPR043502">
    <property type="entry name" value="DNA/RNA_pol_sf"/>
</dbReference>